<evidence type="ECO:0000256" key="2">
    <source>
        <dbReference type="ARBA" id="ARBA00023125"/>
    </source>
</evidence>
<keyword evidence="1" id="KW-0805">Transcription regulation</keyword>
<protein>
    <submittedName>
        <fullName evidence="5">AraC family transcriptional regulator</fullName>
    </submittedName>
</protein>
<evidence type="ECO:0000313" key="6">
    <source>
        <dbReference type="Proteomes" id="UP000244248"/>
    </source>
</evidence>
<dbReference type="OrthoDB" id="6816069at2"/>
<dbReference type="PROSITE" id="PS01124">
    <property type="entry name" value="HTH_ARAC_FAMILY_2"/>
    <property type="match status" value="1"/>
</dbReference>
<dbReference type="Proteomes" id="UP000244248">
    <property type="component" value="Unassembled WGS sequence"/>
</dbReference>
<dbReference type="InterPro" id="IPR018060">
    <property type="entry name" value="HTH_AraC"/>
</dbReference>
<dbReference type="GO" id="GO:0000976">
    <property type="term" value="F:transcription cis-regulatory region binding"/>
    <property type="evidence" value="ECO:0007669"/>
    <property type="project" value="TreeGrafter"/>
</dbReference>
<dbReference type="RefSeq" id="WP_107939299.1">
    <property type="nucleotide sequence ID" value="NZ_QANS01000002.1"/>
</dbReference>
<dbReference type="PANTHER" id="PTHR47894:SF4">
    <property type="entry name" value="HTH-TYPE TRANSCRIPTIONAL REGULATOR GADX"/>
    <property type="match status" value="1"/>
</dbReference>
<feature type="domain" description="HTH araC/xylS-type" evidence="4">
    <location>
        <begin position="236"/>
        <end position="334"/>
    </location>
</feature>
<name>A0A2T5MHQ7_9GAMM</name>
<keyword evidence="3" id="KW-0804">Transcription</keyword>
<keyword evidence="2" id="KW-0238">DNA-binding</keyword>
<sequence>MTAMVRASGVRGYETLMRKLGADPLVLLRRYRISPEALQDDEALLPIRSVVHLFEASATVTQCPDFGLRLAEEQDISVLGPVAIAMQNALTVADAVEIFSRYLFVHSPSMSLSVHPRSQLVKDAVEVRFELQLPGQTSLRQTMDVCLADVHRIIMFLAGNRSGLLAVALPHTPLAPVNVYRRFFGAPVHVEQAHGGLHIARSTFEQNLQGVNQALQKIAVDYLALNFGNPGQTVAMRVRHALQRTLGTPQGGKSEVASMLGMHPRTLQRHLTAENTSFEALREIIQKEMAMRYLCETRIPLSQLAGLLGYAEQSVFTRACRRWFDQTPSALRKRSAH</sequence>
<gene>
    <name evidence="5" type="ORF">CJD38_05410</name>
</gene>
<reference evidence="5 6" key="1">
    <citation type="submission" date="2018-04" db="EMBL/GenBank/DDBJ databases">
        <title>Novel species isolated from glacier.</title>
        <authorList>
            <person name="Liu Q."/>
            <person name="Xin Y.-H."/>
        </authorList>
    </citation>
    <scope>NUCLEOTIDE SEQUENCE [LARGE SCALE GENOMIC DNA]</scope>
    <source>
        <strain evidence="5 6">GT1R17</strain>
    </source>
</reference>
<dbReference type="GO" id="GO:0005829">
    <property type="term" value="C:cytosol"/>
    <property type="evidence" value="ECO:0007669"/>
    <property type="project" value="TreeGrafter"/>
</dbReference>
<dbReference type="SUPFAM" id="SSF46689">
    <property type="entry name" value="Homeodomain-like"/>
    <property type="match status" value="1"/>
</dbReference>
<dbReference type="EMBL" id="QANS01000002">
    <property type="protein sequence ID" value="PTU32107.1"/>
    <property type="molecule type" value="Genomic_DNA"/>
</dbReference>
<evidence type="ECO:0000259" key="4">
    <source>
        <dbReference type="PROSITE" id="PS01124"/>
    </source>
</evidence>
<keyword evidence="6" id="KW-1185">Reference proteome</keyword>
<dbReference type="Pfam" id="PF12833">
    <property type="entry name" value="HTH_18"/>
    <property type="match status" value="1"/>
</dbReference>
<evidence type="ECO:0000256" key="3">
    <source>
        <dbReference type="ARBA" id="ARBA00023163"/>
    </source>
</evidence>
<dbReference type="GO" id="GO:0003700">
    <property type="term" value="F:DNA-binding transcription factor activity"/>
    <property type="evidence" value="ECO:0007669"/>
    <property type="project" value="InterPro"/>
</dbReference>
<organism evidence="5 6">
    <name type="scientific">Stenotrophobium rhamnosiphilum</name>
    <dbReference type="NCBI Taxonomy" id="2029166"/>
    <lineage>
        <taxon>Bacteria</taxon>
        <taxon>Pseudomonadati</taxon>
        <taxon>Pseudomonadota</taxon>
        <taxon>Gammaproteobacteria</taxon>
        <taxon>Nevskiales</taxon>
        <taxon>Nevskiaceae</taxon>
        <taxon>Stenotrophobium</taxon>
    </lineage>
</organism>
<proteinExistence type="predicted"/>
<accession>A0A2T5MHQ7</accession>
<dbReference type="AlphaFoldDB" id="A0A2T5MHQ7"/>
<dbReference type="Gene3D" id="1.10.10.60">
    <property type="entry name" value="Homeodomain-like"/>
    <property type="match status" value="1"/>
</dbReference>
<dbReference type="Pfam" id="PF12625">
    <property type="entry name" value="Arabinose_bd"/>
    <property type="match status" value="1"/>
</dbReference>
<dbReference type="PANTHER" id="PTHR47894">
    <property type="entry name" value="HTH-TYPE TRANSCRIPTIONAL REGULATOR GADX"/>
    <property type="match status" value="1"/>
</dbReference>
<dbReference type="SMART" id="SM00342">
    <property type="entry name" value="HTH_ARAC"/>
    <property type="match status" value="1"/>
</dbReference>
<evidence type="ECO:0000256" key="1">
    <source>
        <dbReference type="ARBA" id="ARBA00023015"/>
    </source>
</evidence>
<dbReference type="InterPro" id="IPR009057">
    <property type="entry name" value="Homeodomain-like_sf"/>
</dbReference>
<dbReference type="InterPro" id="IPR032687">
    <property type="entry name" value="AraC-type_N"/>
</dbReference>
<comment type="caution">
    <text evidence="5">The sequence shown here is derived from an EMBL/GenBank/DDBJ whole genome shotgun (WGS) entry which is preliminary data.</text>
</comment>
<evidence type="ECO:0000313" key="5">
    <source>
        <dbReference type="EMBL" id="PTU32107.1"/>
    </source>
</evidence>